<dbReference type="PANTHER" id="PTHR43344:SF2">
    <property type="entry name" value="PHOSPHOSERINE PHOSPHATASE"/>
    <property type="match status" value="1"/>
</dbReference>
<protein>
    <recommendedName>
        <fullName evidence="5">Phosphoserine phosphatase</fullName>
        <ecNumber evidence="4">3.1.3.3</ecNumber>
    </recommendedName>
    <alternativeName>
        <fullName evidence="11">O-phosphoserine phosphohydrolase</fullName>
    </alternativeName>
</protein>
<evidence type="ECO:0000256" key="7">
    <source>
        <dbReference type="ARBA" id="ARBA00022723"/>
    </source>
</evidence>
<dbReference type="GO" id="GO:0006564">
    <property type="term" value="P:L-serine biosynthetic process"/>
    <property type="evidence" value="ECO:0007669"/>
    <property type="project" value="UniProtKB-KW"/>
</dbReference>
<evidence type="ECO:0000256" key="6">
    <source>
        <dbReference type="ARBA" id="ARBA00022605"/>
    </source>
</evidence>
<comment type="similarity">
    <text evidence="3">Belongs to the HAD-like hydrolase superfamily. SerB family.</text>
</comment>
<evidence type="ECO:0000256" key="12">
    <source>
        <dbReference type="ARBA" id="ARBA00048138"/>
    </source>
</evidence>
<dbReference type="GO" id="GO:0000287">
    <property type="term" value="F:magnesium ion binding"/>
    <property type="evidence" value="ECO:0007669"/>
    <property type="project" value="TreeGrafter"/>
</dbReference>
<dbReference type="SUPFAM" id="SSF56784">
    <property type="entry name" value="HAD-like"/>
    <property type="match status" value="1"/>
</dbReference>
<dbReference type="NCBIfam" id="TIGR00338">
    <property type="entry name" value="serB"/>
    <property type="match status" value="1"/>
</dbReference>
<evidence type="ECO:0000256" key="10">
    <source>
        <dbReference type="ARBA" id="ARBA00023299"/>
    </source>
</evidence>
<evidence type="ECO:0000256" key="5">
    <source>
        <dbReference type="ARBA" id="ARBA00015196"/>
    </source>
</evidence>
<evidence type="ECO:0000256" key="14">
    <source>
        <dbReference type="PIRSR" id="PIRSR604469-1"/>
    </source>
</evidence>
<reference evidence="15 16" key="1">
    <citation type="submission" date="2020-08" db="EMBL/GenBank/DDBJ databases">
        <title>Genomic Encyclopedia of Type Strains, Phase IV (KMG-IV): sequencing the most valuable type-strain genomes for metagenomic binning, comparative biology and taxonomic classification.</title>
        <authorList>
            <person name="Goeker M."/>
        </authorList>
    </citation>
    <scope>NUCLEOTIDE SEQUENCE [LARGE SCALE GENOMIC DNA]</scope>
    <source>
        <strain evidence="15 16">DSM 26736</strain>
    </source>
</reference>
<comment type="catalytic activity">
    <reaction evidence="13">
        <text>O-phospho-D-serine + H2O = D-serine + phosphate</text>
        <dbReference type="Rhea" id="RHEA:24873"/>
        <dbReference type="ChEBI" id="CHEBI:15377"/>
        <dbReference type="ChEBI" id="CHEBI:35247"/>
        <dbReference type="ChEBI" id="CHEBI:43474"/>
        <dbReference type="ChEBI" id="CHEBI:58680"/>
        <dbReference type="EC" id="3.1.3.3"/>
    </reaction>
</comment>
<keyword evidence="9" id="KW-0460">Magnesium</keyword>
<dbReference type="AlphaFoldDB" id="A0A840YQ24"/>
<dbReference type="Gene3D" id="3.40.50.1000">
    <property type="entry name" value="HAD superfamily/HAD-like"/>
    <property type="match status" value="1"/>
</dbReference>
<comment type="caution">
    <text evidence="15">The sequence shown here is derived from an EMBL/GenBank/DDBJ whole genome shotgun (WGS) entry which is preliminary data.</text>
</comment>
<evidence type="ECO:0000256" key="13">
    <source>
        <dbReference type="ARBA" id="ARBA00048523"/>
    </source>
</evidence>
<dbReference type="SFLD" id="SFLDG01137">
    <property type="entry name" value="C1.6.1:_Phosphoserine_Phosphat"/>
    <property type="match status" value="1"/>
</dbReference>
<comment type="pathway">
    <text evidence="2">Amino-acid biosynthesis; L-serine biosynthesis; L-serine from 3-phospho-D-glycerate: step 3/3.</text>
</comment>
<sequence length="300" mass="31643">MSRQFEGFELYIATLVADGLSAGQLSEAADRLAGVDCAPGAWRWIDAGQAADLLFVSHPEAARAALEGAFAATDVIVQPEAGREKELLIADMDSTMITVECIDELADYAGIKAEVADVTERAMRGELDFAAALDARVALLKGLEESAIDRCLAERVRLSPGAMTLVRTMRTRGALTVLVSGGFTRFAEPVGEQLGFERVIANRLEIAGGMLTGTVTKPIVDSGTKEATLLAALAERTLAAEATMAVGDGANDLAMIRRAGLGVAYRAKPIVAAAAAVRLDHAPLHALLWAQGVPMEAWVR</sequence>
<evidence type="ECO:0000256" key="8">
    <source>
        <dbReference type="ARBA" id="ARBA00022801"/>
    </source>
</evidence>
<keyword evidence="6" id="KW-0028">Amino-acid biosynthesis</keyword>
<name>A0A840YQ24_9SPHN</name>
<keyword evidence="10" id="KW-0718">Serine biosynthesis</keyword>
<dbReference type="SFLD" id="SFLDF00029">
    <property type="entry name" value="phosphoserine_phosphatase"/>
    <property type="match status" value="1"/>
</dbReference>
<gene>
    <name evidence="15" type="ORF">FHT02_001623</name>
</gene>
<dbReference type="PANTHER" id="PTHR43344">
    <property type="entry name" value="PHOSPHOSERINE PHOSPHATASE"/>
    <property type="match status" value="1"/>
</dbReference>
<evidence type="ECO:0000256" key="2">
    <source>
        <dbReference type="ARBA" id="ARBA00005135"/>
    </source>
</evidence>
<evidence type="ECO:0000256" key="9">
    <source>
        <dbReference type="ARBA" id="ARBA00022842"/>
    </source>
</evidence>
<dbReference type="InterPro" id="IPR004469">
    <property type="entry name" value="PSP"/>
</dbReference>
<dbReference type="Pfam" id="PF12710">
    <property type="entry name" value="HAD"/>
    <property type="match status" value="1"/>
</dbReference>
<feature type="active site" description="Nucleophile" evidence="14">
    <location>
        <position position="91"/>
    </location>
</feature>
<evidence type="ECO:0000256" key="11">
    <source>
        <dbReference type="ARBA" id="ARBA00031693"/>
    </source>
</evidence>
<dbReference type="EMBL" id="JACIJF010000004">
    <property type="protein sequence ID" value="MBB5710392.1"/>
    <property type="molecule type" value="Genomic_DNA"/>
</dbReference>
<keyword evidence="7" id="KW-0479">Metal-binding</keyword>
<dbReference type="GO" id="GO:0036424">
    <property type="term" value="F:L-phosphoserine phosphatase activity"/>
    <property type="evidence" value="ECO:0007669"/>
    <property type="project" value="InterPro"/>
</dbReference>
<dbReference type="GO" id="GO:0005737">
    <property type="term" value="C:cytoplasm"/>
    <property type="evidence" value="ECO:0007669"/>
    <property type="project" value="TreeGrafter"/>
</dbReference>
<dbReference type="UniPathway" id="UPA00135">
    <property type="reaction ID" value="UER00198"/>
</dbReference>
<dbReference type="InterPro" id="IPR023214">
    <property type="entry name" value="HAD_sf"/>
</dbReference>
<organism evidence="15 16">
    <name type="scientific">Sphingomonas xinjiangensis</name>
    <dbReference type="NCBI Taxonomy" id="643568"/>
    <lineage>
        <taxon>Bacteria</taxon>
        <taxon>Pseudomonadati</taxon>
        <taxon>Pseudomonadota</taxon>
        <taxon>Alphaproteobacteria</taxon>
        <taxon>Sphingomonadales</taxon>
        <taxon>Sphingomonadaceae</taxon>
        <taxon>Sphingomonas</taxon>
    </lineage>
</organism>
<accession>A0A840YQ24</accession>
<keyword evidence="8 15" id="KW-0378">Hydrolase</keyword>
<comment type="cofactor">
    <cofactor evidence="1">
        <name>Mg(2+)</name>
        <dbReference type="ChEBI" id="CHEBI:18420"/>
    </cofactor>
</comment>
<dbReference type="EC" id="3.1.3.3" evidence="4"/>
<dbReference type="InterPro" id="IPR050582">
    <property type="entry name" value="HAD-like_SerB"/>
</dbReference>
<dbReference type="SFLD" id="SFLDG01136">
    <property type="entry name" value="C1.6:_Phosphoserine_Phosphatas"/>
    <property type="match status" value="1"/>
</dbReference>
<dbReference type="SFLD" id="SFLDS00003">
    <property type="entry name" value="Haloacid_Dehalogenase"/>
    <property type="match status" value="1"/>
</dbReference>
<proteinExistence type="inferred from homology"/>
<dbReference type="Proteomes" id="UP000527143">
    <property type="component" value="Unassembled WGS sequence"/>
</dbReference>
<comment type="catalytic activity">
    <reaction evidence="12">
        <text>O-phospho-L-serine + H2O = L-serine + phosphate</text>
        <dbReference type="Rhea" id="RHEA:21208"/>
        <dbReference type="ChEBI" id="CHEBI:15377"/>
        <dbReference type="ChEBI" id="CHEBI:33384"/>
        <dbReference type="ChEBI" id="CHEBI:43474"/>
        <dbReference type="ChEBI" id="CHEBI:57524"/>
        <dbReference type="EC" id="3.1.3.3"/>
    </reaction>
</comment>
<dbReference type="NCBIfam" id="TIGR01488">
    <property type="entry name" value="HAD-SF-IB"/>
    <property type="match status" value="1"/>
</dbReference>
<dbReference type="InterPro" id="IPR036412">
    <property type="entry name" value="HAD-like_sf"/>
</dbReference>
<evidence type="ECO:0000313" key="15">
    <source>
        <dbReference type="EMBL" id="MBB5710392.1"/>
    </source>
</evidence>
<evidence type="ECO:0000256" key="3">
    <source>
        <dbReference type="ARBA" id="ARBA00009184"/>
    </source>
</evidence>
<evidence type="ECO:0000313" key="16">
    <source>
        <dbReference type="Proteomes" id="UP000527143"/>
    </source>
</evidence>
<evidence type="ECO:0000256" key="1">
    <source>
        <dbReference type="ARBA" id="ARBA00001946"/>
    </source>
</evidence>
<keyword evidence="16" id="KW-1185">Reference proteome</keyword>
<evidence type="ECO:0000256" key="4">
    <source>
        <dbReference type="ARBA" id="ARBA00012640"/>
    </source>
</evidence>
<feature type="active site" description="Proton donor" evidence="14">
    <location>
        <position position="93"/>
    </location>
</feature>